<evidence type="ECO:0000259" key="4">
    <source>
        <dbReference type="Pfam" id="PF24626"/>
    </source>
</evidence>
<proteinExistence type="predicted"/>
<dbReference type="InterPro" id="IPR043128">
    <property type="entry name" value="Rev_trsase/Diguanyl_cyclase"/>
</dbReference>
<dbReference type="Pfam" id="PF08284">
    <property type="entry name" value="RVP_2"/>
    <property type="match status" value="1"/>
</dbReference>
<reference evidence="5" key="2">
    <citation type="submission" date="2022-01" db="EMBL/GenBank/DDBJ databases">
        <authorList>
            <person name="Yamashiro T."/>
            <person name="Shiraishi A."/>
            <person name="Satake H."/>
            <person name="Nakayama K."/>
        </authorList>
    </citation>
    <scope>NUCLEOTIDE SEQUENCE</scope>
</reference>
<dbReference type="InterPro" id="IPR043502">
    <property type="entry name" value="DNA/RNA_pol_sf"/>
</dbReference>
<dbReference type="InterPro" id="IPR056924">
    <property type="entry name" value="SH3_Tf2-1"/>
</dbReference>
<feature type="region of interest" description="Disordered" evidence="1">
    <location>
        <begin position="590"/>
        <end position="647"/>
    </location>
</feature>
<dbReference type="Proteomes" id="UP001151760">
    <property type="component" value="Unassembled WGS sequence"/>
</dbReference>
<dbReference type="SUPFAM" id="SSF50630">
    <property type="entry name" value="Acid proteases"/>
    <property type="match status" value="1"/>
</dbReference>
<feature type="region of interest" description="Disordered" evidence="1">
    <location>
        <begin position="289"/>
        <end position="399"/>
    </location>
</feature>
<keyword evidence="5" id="KW-0695">RNA-directed DNA polymerase</keyword>
<feature type="compositionally biased region" description="Acidic residues" evidence="1">
    <location>
        <begin position="323"/>
        <end position="334"/>
    </location>
</feature>
<dbReference type="Gene3D" id="3.30.70.270">
    <property type="match status" value="1"/>
</dbReference>
<dbReference type="SUPFAM" id="SSF56672">
    <property type="entry name" value="DNA/RNA polymerases"/>
    <property type="match status" value="1"/>
</dbReference>
<dbReference type="Pfam" id="PF24626">
    <property type="entry name" value="SH3_Tf2-1"/>
    <property type="match status" value="1"/>
</dbReference>
<dbReference type="Gene3D" id="2.40.70.10">
    <property type="entry name" value="Acid Proteases"/>
    <property type="match status" value="1"/>
</dbReference>
<dbReference type="CDD" id="cd09274">
    <property type="entry name" value="RNase_HI_RT_Ty3"/>
    <property type="match status" value="1"/>
</dbReference>
<feature type="domain" description="Reverse transcriptase/retrotransposon-derived protein RNase H-like" evidence="3">
    <location>
        <begin position="1246"/>
        <end position="1327"/>
    </location>
</feature>
<keyword evidence="5" id="KW-0808">Transferase</keyword>
<evidence type="ECO:0000313" key="6">
    <source>
        <dbReference type="Proteomes" id="UP001151760"/>
    </source>
</evidence>
<feature type="region of interest" description="Disordered" evidence="1">
    <location>
        <begin position="406"/>
        <end position="425"/>
    </location>
</feature>
<feature type="compositionally biased region" description="Basic and acidic residues" evidence="1">
    <location>
        <begin position="590"/>
        <end position="600"/>
    </location>
</feature>
<dbReference type="InterPro" id="IPR053134">
    <property type="entry name" value="RNA-dir_DNA_polymerase"/>
</dbReference>
<gene>
    <name evidence="5" type="ORF">Tco_0653029</name>
</gene>
<comment type="caution">
    <text evidence="5">The sequence shown here is derived from an EMBL/GenBank/DDBJ whole genome shotgun (WGS) entry which is preliminary data.</text>
</comment>
<evidence type="ECO:0000313" key="5">
    <source>
        <dbReference type="EMBL" id="GJS58245.1"/>
    </source>
</evidence>
<feature type="domain" description="Tf2-1-like SH3-like" evidence="4">
    <location>
        <begin position="146"/>
        <end position="210"/>
    </location>
</feature>
<keyword evidence="5" id="KW-0548">Nucleotidyltransferase</keyword>
<keyword evidence="6" id="KW-1185">Reference proteome</keyword>
<dbReference type="Gene3D" id="3.10.10.10">
    <property type="entry name" value="HIV Type 1 Reverse Transcriptase, subunit A, domain 1"/>
    <property type="match status" value="1"/>
</dbReference>
<dbReference type="CDD" id="cd00303">
    <property type="entry name" value="retropepsin_like"/>
    <property type="match status" value="1"/>
</dbReference>
<feature type="domain" description="Reverse transcriptase" evidence="2">
    <location>
        <begin position="1083"/>
        <end position="1223"/>
    </location>
</feature>
<feature type="compositionally biased region" description="Acidic residues" evidence="1">
    <location>
        <begin position="364"/>
        <end position="398"/>
    </location>
</feature>
<organism evidence="5 6">
    <name type="scientific">Tanacetum coccineum</name>
    <dbReference type="NCBI Taxonomy" id="301880"/>
    <lineage>
        <taxon>Eukaryota</taxon>
        <taxon>Viridiplantae</taxon>
        <taxon>Streptophyta</taxon>
        <taxon>Embryophyta</taxon>
        <taxon>Tracheophyta</taxon>
        <taxon>Spermatophyta</taxon>
        <taxon>Magnoliopsida</taxon>
        <taxon>eudicotyledons</taxon>
        <taxon>Gunneridae</taxon>
        <taxon>Pentapetalae</taxon>
        <taxon>asterids</taxon>
        <taxon>campanulids</taxon>
        <taxon>Asterales</taxon>
        <taxon>Asteraceae</taxon>
        <taxon>Asteroideae</taxon>
        <taxon>Anthemideae</taxon>
        <taxon>Anthemidinae</taxon>
        <taxon>Tanacetum</taxon>
    </lineage>
</organism>
<reference evidence="5" key="1">
    <citation type="journal article" date="2022" name="Int. J. Mol. Sci.">
        <title>Draft Genome of Tanacetum Coccineum: Genomic Comparison of Closely Related Tanacetum-Family Plants.</title>
        <authorList>
            <person name="Yamashiro T."/>
            <person name="Shiraishi A."/>
            <person name="Nakayama K."/>
            <person name="Satake H."/>
        </authorList>
    </citation>
    <scope>NUCLEOTIDE SEQUENCE</scope>
</reference>
<dbReference type="Pfam" id="PF17919">
    <property type="entry name" value="RT_RNaseH_2"/>
    <property type="match status" value="1"/>
</dbReference>
<evidence type="ECO:0000259" key="3">
    <source>
        <dbReference type="Pfam" id="PF17919"/>
    </source>
</evidence>
<evidence type="ECO:0000256" key="1">
    <source>
        <dbReference type="SAM" id="MobiDB-lite"/>
    </source>
</evidence>
<dbReference type="GO" id="GO:0003964">
    <property type="term" value="F:RNA-directed DNA polymerase activity"/>
    <property type="evidence" value="ECO:0007669"/>
    <property type="project" value="UniProtKB-KW"/>
</dbReference>
<dbReference type="Pfam" id="PF00078">
    <property type="entry name" value="RVT_1"/>
    <property type="match status" value="1"/>
</dbReference>
<name>A0ABQ4WZE5_9ASTR</name>
<dbReference type="InterPro" id="IPR000477">
    <property type="entry name" value="RT_dom"/>
</dbReference>
<dbReference type="EMBL" id="BQNB010009065">
    <property type="protein sequence ID" value="GJS58245.1"/>
    <property type="molecule type" value="Genomic_DNA"/>
</dbReference>
<sequence length="1416" mass="161477">MRQRRWIELLSDYDCEIRYHLGKANVVADALSRKEREKLIRVRALVMTVYPDLSERILKAQTEAMKKENVKAENLALGTDVNMSTTYHPETDGQSKRAIHTLEDMLRASHLSKHSTGRSVDRLFVGVSCQKSYADVRRKPMEFSVGDMVMLKVSPWKGVIRFGKRGKLCLRYVEPFKIIDRIGPVAYKLELPIELRGIHNTFHVSNLKKCLADENLVFPFEEIQLDDKLHFIEKPIKIMDGSCDEFDGFVSIPDEGDMAFLRKKVKSGAAVGKRVFLQVLIIMANLPPLNNDPNVPEGEHVPAPEHAPIAPNPAPIQPNDYLANDDEEPKEEEEPIPKQAPAAPAGFAPQWIGGHDLNNNNGWIEEDNEDEVEAEEEDEEEMEDEEDEEMEVEDNNDENDAKIIHPYEETDPLNRPPPSPETSKQEFMSAPVRQSTLQPIPPIKQFSGTFYVGEGSSATVFNPTLCKVYPPGPMVNDPNTLYSMVKTLTKQMWDRFRVESSSSKRLERNDMRMDSFDDDLTALDSTFREQIQEMKKLMAMLNEHGWEYILRNQLPLKRRYKETPYDPSTNTTSRPRRIDPYIMVRDNAVRADAASDRGGESVDTTTVVKDAGEEKDDEGDVAAAKDSQPLETMPPKRRPQTNPQPPLTQEAVDQLVRNGIEATIRAERERVREEATRAGGPAGGPAATPVARECTFTGFMKCGPTQFHRTEGAIELCHLFDQMESTFGIIATLGLEVANGRSWNEVKQMMIDEFCLAEGSSKVGIRTETFEKKVELYIKGLLEIIKGETTSSRPAMLNDVMRMEHTLMEQIIQAKNERIAEGNKRRWENNNQDAEQGQGPNVVIGTFLLKNHYARVLFDSGSNKSFIHSGFSHLIDIKPVRLNISYEVELADGKLVSTSTVLRGCTLNLLNQLFEFDLMPIELGTFDEIIGMDWLVKHDALIVYGKKEVHIPVKGKILVVKGNCDVSRLKVVSCIKVRKYIERGCQLFVAYVTEKEPKEKRLEDMPIICDFPEVFPDDLPGLPPPRQVDFRIELVLGSAPVARAPYRLAPSEMKELSDQLKELSKKGFIRPSSSPWGAPLLFVKKKDGSFCICIDYHELNKLMVKNRYPLPRIDDLFDQLQGWSVYSKIDLQSVYHQLCIREEDIPITAFQTRYGHFEFQVMQFGLTNSLAVFMDLMNRVCKPYLDKFVIMFIDDILIYSKSKEDNEEHLKIILGLLKKEKLFIYGFSLIAKPLTKLTQKNKKYEWGEDEEEAFQMLKKKLCSVPILALPEGSEDFVVYCDASIKGFGAVLMQREKVIAYASRQLKKHEENYTTHDLELGVVKELNMRQRRWIELLSDYDCEICYHPGMANVVANSLSRKEREKPIRVRALVMTVYPDLSERILKAQTEGRKKENVKPENLGRLLKPIFEFRSDGI</sequence>
<dbReference type="InterPro" id="IPR041577">
    <property type="entry name" value="RT_RNaseH_2"/>
</dbReference>
<feature type="compositionally biased region" description="Low complexity" evidence="1">
    <location>
        <begin position="337"/>
        <end position="349"/>
    </location>
</feature>
<dbReference type="InterPro" id="IPR021109">
    <property type="entry name" value="Peptidase_aspartic_dom_sf"/>
</dbReference>
<evidence type="ECO:0000259" key="2">
    <source>
        <dbReference type="Pfam" id="PF00078"/>
    </source>
</evidence>
<dbReference type="CDD" id="cd01647">
    <property type="entry name" value="RT_LTR"/>
    <property type="match status" value="1"/>
</dbReference>
<dbReference type="PANTHER" id="PTHR24559:SF427">
    <property type="entry name" value="RNA-DIRECTED DNA POLYMERASE"/>
    <property type="match status" value="1"/>
</dbReference>
<protein>
    <submittedName>
        <fullName evidence="5">Reverse transcriptase domain-containing protein</fullName>
    </submittedName>
</protein>
<accession>A0ABQ4WZE5</accession>
<dbReference type="PANTHER" id="PTHR24559">
    <property type="entry name" value="TRANSPOSON TY3-I GAG-POL POLYPROTEIN"/>
    <property type="match status" value="1"/>
</dbReference>